<keyword evidence="5 10" id="KW-0443">Lipid metabolism</keyword>
<dbReference type="HAMAP" id="MF_00019">
    <property type="entry name" value="PlsX"/>
    <property type="match status" value="1"/>
</dbReference>
<evidence type="ECO:0000256" key="7">
    <source>
        <dbReference type="ARBA" id="ARBA00023264"/>
    </source>
</evidence>
<dbReference type="PANTHER" id="PTHR30100:SF1">
    <property type="entry name" value="PHOSPHATE ACYLTRANSFERASE"/>
    <property type="match status" value="1"/>
</dbReference>
<comment type="caution">
    <text evidence="11">The sequence shown here is derived from an EMBL/GenBank/DDBJ whole genome shotgun (WGS) entry which is preliminary data.</text>
</comment>
<keyword evidence="7 10" id="KW-1208">Phospholipid metabolism</keyword>
<dbReference type="InterPro" id="IPR012281">
    <property type="entry name" value="Phospholipid_synth_PlsX-like"/>
</dbReference>
<evidence type="ECO:0000313" key="11">
    <source>
        <dbReference type="EMBL" id="MFC3700569.1"/>
    </source>
</evidence>
<evidence type="ECO:0000256" key="9">
    <source>
        <dbReference type="ARBA" id="ARBA00046608"/>
    </source>
</evidence>
<evidence type="ECO:0000256" key="10">
    <source>
        <dbReference type="HAMAP-Rule" id="MF_00019"/>
    </source>
</evidence>
<dbReference type="Proteomes" id="UP001595710">
    <property type="component" value="Unassembled WGS sequence"/>
</dbReference>
<dbReference type="PIRSF" id="PIRSF002465">
    <property type="entry name" value="Phsphlp_syn_PlsX"/>
    <property type="match status" value="1"/>
</dbReference>
<comment type="function">
    <text evidence="10">Catalyzes the reversible formation of acyl-phosphate (acyl-PO(4)) from acyl-[acyl-carrier-protein] (acyl-ACP). This enzyme utilizes acyl-ACP as fatty acyl donor, but not acyl-CoA.</text>
</comment>
<dbReference type="SUPFAM" id="SSF53659">
    <property type="entry name" value="Isocitrate/Isopropylmalate dehydrogenase-like"/>
    <property type="match status" value="1"/>
</dbReference>
<evidence type="ECO:0000256" key="3">
    <source>
        <dbReference type="ARBA" id="ARBA00022516"/>
    </source>
</evidence>
<keyword evidence="3 10" id="KW-0444">Lipid biosynthesis</keyword>
<evidence type="ECO:0000256" key="2">
    <source>
        <dbReference type="ARBA" id="ARBA00022490"/>
    </source>
</evidence>
<dbReference type="RefSeq" id="WP_290281882.1">
    <property type="nucleotide sequence ID" value="NZ_JAUFQI010000001.1"/>
</dbReference>
<dbReference type="EMBL" id="JBHRYN010000005">
    <property type="protein sequence ID" value="MFC3700569.1"/>
    <property type="molecule type" value="Genomic_DNA"/>
</dbReference>
<evidence type="ECO:0000256" key="4">
    <source>
        <dbReference type="ARBA" id="ARBA00022679"/>
    </source>
</evidence>
<evidence type="ECO:0000256" key="5">
    <source>
        <dbReference type="ARBA" id="ARBA00023098"/>
    </source>
</evidence>
<keyword evidence="2 10" id="KW-0963">Cytoplasm</keyword>
<comment type="pathway">
    <text evidence="10">Lipid metabolism; phospholipid metabolism.</text>
</comment>
<comment type="subcellular location">
    <subcellularLocation>
        <location evidence="10">Cytoplasm</location>
    </subcellularLocation>
    <text evidence="10">Associated with the membrane possibly through PlsY.</text>
</comment>
<keyword evidence="4 10" id="KW-0808">Transferase</keyword>
<keyword evidence="11" id="KW-0012">Acyltransferase</keyword>
<protein>
    <recommendedName>
        <fullName evidence="8 10">Phosphate acyltransferase</fullName>
        <ecNumber evidence="8 10">2.3.1.274</ecNumber>
    </recommendedName>
    <alternativeName>
        <fullName evidence="10">Acyl-ACP phosphotransacylase</fullName>
    </alternativeName>
    <alternativeName>
        <fullName evidence="10">Acyl-[acyl-carrier-protein]--phosphate acyltransferase</fullName>
    </alternativeName>
    <alternativeName>
        <fullName evidence="10">Phosphate-acyl-ACP acyltransferase</fullName>
    </alternativeName>
</protein>
<accession>A0ABV7WQ80</accession>
<evidence type="ECO:0000256" key="6">
    <source>
        <dbReference type="ARBA" id="ARBA00023209"/>
    </source>
</evidence>
<dbReference type="Pfam" id="PF02504">
    <property type="entry name" value="FA_synthesis"/>
    <property type="match status" value="1"/>
</dbReference>
<keyword evidence="12" id="KW-1185">Reference proteome</keyword>
<evidence type="ECO:0000256" key="1">
    <source>
        <dbReference type="ARBA" id="ARBA00001232"/>
    </source>
</evidence>
<gene>
    <name evidence="10" type="primary">plsX</name>
    <name evidence="11" type="ORF">ACFOND_02875</name>
</gene>
<evidence type="ECO:0000256" key="8">
    <source>
        <dbReference type="ARBA" id="ARBA00024069"/>
    </source>
</evidence>
<comment type="subunit">
    <text evidence="9 10">Homodimer. Probably interacts with PlsY.</text>
</comment>
<comment type="catalytic activity">
    <reaction evidence="1 10">
        <text>a fatty acyl-[ACP] + phosphate = an acyl phosphate + holo-[ACP]</text>
        <dbReference type="Rhea" id="RHEA:42292"/>
        <dbReference type="Rhea" id="RHEA-COMP:9685"/>
        <dbReference type="Rhea" id="RHEA-COMP:14125"/>
        <dbReference type="ChEBI" id="CHEBI:43474"/>
        <dbReference type="ChEBI" id="CHEBI:59918"/>
        <dbReference type="ChEBI" id="CHEBI:64479"/>
        <dbReference type="ChEBI" id="CHEBI:138651"/>
        <dbReference type="EC" id="2.3.1.274"/>
    </reaction>
</comment>
<evidence type="ECO:0000313" key="12">
    <source>
        <dbReference type="Proteomes" id="UP001595710"/>
    </source>
</evidence>
<keyword evidence="6 10" id="KW-0594">Phospholipid biosynthesis</keyword>
<dbReference type="GO" id="GO:0043811">
    <property type="term" value="F:phosphate:acyl-[acyl carrier protein] acyltransferase activity"/>
    <property type="evidence" value="ECO:0007669"/>
    <property type="project" value="UniProtKB-EC"/>
</dbReference>
<organism evidence="11 12">
    <name type="scientific">Reinekea marina</name>
    <dbReference type="NCBI Taxonomy" id="1310421"/>
    <lineage>
        <taxon>Bacteria</taxon>
        <taxon>Pseudomonadati</taxon>
        <taxon>Pseudomonadota</taxon>
        <taxon>Gammaproteobacteria</taxon>
        <taxon>Oceanospirillales</taxon>
        <taxon>Saccharospirillaceae</taxon>
        <taxon>Reinekea</taxon>
    </lineage>
</organism>
<dbReference type="EC" id="2.3.1.274" evidence="8 10"/>
<proteinExistence type="inferred from homology"/>
<dbReference type="PANTHER" id="PTHR30100">
    <property type="entry name" value="FATTY ACID/PHOSPHOLIPID SYNTHESIS PROTEIN PLSX"/>
    <property type="match status" value="1"/>
</dbReference>
<sequence>MAKLAVDIHGGDFGPFVVIPSCLDFFRSNPQHFGYLFGNAQSYRAYVSESPANVEWIDTDELSDIERATPSKLLRKSGTSSIEIAYKALSNKDVDAIVSAEHTGVLLALSTKYGQLHSQLNRPVLASWLPTTSSETVMLDLGASFSATSDQLVAYAAVGIGLMRSRYSTPKVSLLNLGTEAFKGPLELRTAYQVLSQWEGIEFQGFIEANDLYCGRTHIVATDGFTGNTAIKSAEGALKLTLSSVSDQFTASIWHKLLGLVLKYRLKSVVSQLHPDNANGALVAGSDLIVIKSHGNARRRALTAALNRAVDAIESQSAERIWEELDKVR</sequence>
<dbReference type="Gene3D" id="3.40.718.10">
    <property type="entry name" value="Isopropylmalate Dehydrogenase"/>
    <property type="match status" value="1"/>
</dbReference>
<comment type="similarity">
    <text evidence="10">Belongs to the PlsX family.</text>
</comment>
<dbReference type="InterPro" id="IPR003664">
    <property type="entry name" value="FA_synthesis"/>
</dbReference>
<name>A0ABV7WQ80_9GAMM</name>
<reference evidence="12" key="1">
    <citation type="journal article" date="2019" name="Int. J. Syst. Evol. Microbiol.">
        <title>The Global Catalogue of Microorganisms (GCM) 10K type strain sequencing project: providing services to taxonomists for standard genome sequencing and annotation.</title>
        <authorList>
            <consortium name="The Broad Institute Genomics Platform"/>
            <consortium name="The Broad Institute Genome Sequencing Center for Infectious Disease"/>
            <person name="Wu L."/>
            <person name="Ma J."/>
        </authorList>
    </citation>
    <scope>NUCLEOTIDE SEQUENCE [LARGE SCALE GENOMIC DNA]</scope>
    <source>
        <strain evidence="12">CECT 8288</strain>
    </source>
</reference>